<organism evidence="3 4">
    <name type="scientific">Streptococcus suis</name>
    <dbReference type="NCBI Taxonomy" id="1307"/>
    <lineage>
        <taxon>Bacteria</taxon>
        <taxon>Bacillati</taxon>
        <taxon>Bacillota</taxon>
        <taxon>Bacilli</taxon>
        <taxon>Lactobacillales</taxon>
        <taxon>Streptococcaceae</taxon>
        <taxon>Streptococcus</taxon>
    </lineage>
</organism>
<dbReference type="Gene3D" id="2.60.40.420">
    <property type="entry name" value="Cupredoxins - blue copper proteins"/>
    <property type="match status" value="2"/>
</dbReference>
<dbReference type="GO" id="GO:0005507">
    <property type="term" value="F:copper ion binding"/>
    <property type="evidence" value="ECO:0007669"/>
    <property type="project" value="InterPro"/>
</dbReference>
<dbReference type="InterPro" id="IPR045087">
    <property type="entry name" value="Cu-oxidase_fam"/>
</dbReference>
<evidence type="ECO:0000313" key="3">
    <source>
        <dbReference type="EMBL" id="MDX5039062.1"/>
    </source>
</evidence>
<evidence type="ECO:0000259" key="2">
    <source>
        <dbReference type="Pfam" id="PF07731"/>
    </source>
</evidence>
<comment type="similarity">
    <text evidence="1">Belongs to the multicopper oxidase family.</text>
</comment>
<evidence type="ECO:0000313" key="4">
    <source>
        <dbReference type="Proteomes" id="UP001270004"/>
    </source>
</evidence>
<dbReference type="GO" id="GO:0016491">
    <property type="term" value="F:oxidoreductase activity"/>
    <property type="evidence" value="ECO:0007669"/>
    <property type="project" value="InterPro"/>
</dbReference>
<dbReference type="Pfam" id="PF07731">
    <property type="entry name" value="Cu-oxidase_2"/>
    <property type="match status" value="1"/>
</dbReference>
<dbReference type="InterPro" id="IPR011706">
    <property type="entry name" value="Cu-oxidase_C"/>
</dbReference>
<dbReference type="SUPFAM" id="SSF49503">
    <property type="entry name" value="Cupredoxins"/>
    <property type="match status" value="2"/>
</dbReference>
<dbReference type="PANTHER" id="PTHR48267:SF1">
    <property type="entry name" value="BILIRUBIN OXIDASE"/>
    <property type="match status" value="1"/>
</dbReference>
<feature type="non-terminal residue" evidence="3">
    <location>
        <position position="147"/>
    </location>
</feature>
<name>A0AAW9DJV9_STRSU</name>
<dbReference type="Proteomes" id="UP001270004">
    <property type="component" value="Unassembled WGS sequence"/>
</dbReference>
<protein>
    <submittedName>
        <fullName evidence="3">Multicopper oxidase domain-containing protein</fullName>
    </submittedName>
</protein>
<gene>
    <name evidence="3" type="ORF">SHY70_12460</name>
</gene>
<accession>A0AAW9DJV9</accession>
<proteinExistence type="inferred from homology"/>
<comment type="caution">
    <text evidence="3">The sequence shown here is derived from an EMBL/GenBank/DDBJ whole genome shotgun (WGS) entry which is preliminary data.</text>
</comment>
<dbReference type="EMBL" id="JAWWZK010000297">
    <property type="protein sequence ID" value="MDX5039062.1"/>
    <property type="molecule type" value="Genomic_DNA"/>
</dbReference>
<feature type="domain" description="Plastocyanin-like" evidence="2">
    <location>
        <begin position="91"/>
        <end position="146"/>
    </location>
</feature>
<sequence length="147" mass="16540">RDGFYQIASDGGFLEKPVSQRNIMLSPGERAEIIVDFSKYEKGTQLSLMSNKEAIMTFNVKGDGKDDTEVPSTLTNIERMSEAQATKIRSFELQGMGHMVSINGKKFDMNRIDETVRLGDTEIWEITNPGSMMHEMGHPFHIHGTQV</sequence>
<feature type="non-terminal residue" evidence="3">
    <location>
        <position position="1"/>
    </location>
</feature>
<dbReference type="RefSeq" id="WP_319444527.1">
    <property type="nucleotide sequence ID" value="NZ_JAWWZK010000297.1"/>
</dbReference>
<dbReference type="PANTHER" id="PTHR48267">
    <property type="entry name" value="CUPREDOXIN SUPERFAMILY PROTEIN"/>
    <property type="match status" value="1"/>
</dbReference>
<evidence type="ECO:0000256" key="1">
    <source>
        <dbReference type="ARBA" id="ARBA00010609"/>
    </source>
</evidence>
<dbReference type="AlphaFoldDB" id="A0AAW9DJV9"/>
<reference evidence="3" key="1">
    <citation type="submission" date="2023-11" db="EMBL/GenBank/DDBJ databases">
        <title>Antimicrobial resistance in invasive Streptococcus suis isolated in Spain and the associated genetic mechanisms.</title>
        <authorList>
            <person name="Uruen C."/>
            <person name="Arenas J.A."/>
        </authorList>
    </citation>
    <scope>NUCLEOTIDE SEQUENCE</scope>
    <source>
        <strain evidence="3">Ss_70</strain>
    </source>
</reference>
<dbReference type="InterPro" id="IPR008972">
    <property type="entry name" value="Cupredoxin"/>
</dbReference>